<proteinExistence type="predicted"/>
<dbReference type="PANTHER" id="PTHR15503">
    <property type="entry name" value="LDOC1 RELATED"/>
    <property type="match status" value="1"/>
</dbReference>
<evidence type="ECO:0000313" key="3">
    <source>
        <dbReference type="Proteomes" id="UP000765509"/>
    </source>
</evidence>
<organism evidence="2 3">
    <name type="scientific">Austropuccinia psidii MF-1</name>
    <dbReference type="NCBI Taxonomy" id="1389203"/>
    <lineage>
        <taxon>Eukaryota</taxon>
        <taxon>Fungi</taxon>
        <taxon>Dikarya</taxon>
        <taxon>Basidiomycota</taxon>
        <taxon>Pucciniomycotina</taxon>
        <taxon>Pucciniomycetes</taxon>
        <taxon>Pucciniales</taxon>
        <taxon>Sphaerophragmiaceae</taxon>
        <taxon>Austropuccinia</taxon>
    </lineage>
</organism>
<dbReference type="EMBL" id="AVOT02018795">
    <property type="protein sequence ID" value="MBW0505950.1"/>
    <property type="molecule type" value="Genomic_DNA"/>
</dbReference>
<feature type="compositionally biased region" description="Low complexity" evidence="1">
    <location>
        <begin position="29"/>
        <end position="42"/>
    </location>
</feature>
<dbReference type="OrthoDB" id="3262920at2759"/>
<evidence type="ECO:0000313" key="2">
    <source>
        <dbReference type="EMBL" id="MBW0505950.1"/>
    </source>
</evidence>
<comment type="caution">
    <text evidence="2">The sequence shown here is derived from an EMBL/GenBank/DDBJ whole genome shotgun (WGS) entry which is preliminary data.</text>
</comment>
<dbReference type="InterPro" id="IPR032567">
    <property type="entry name" value="RTL1-rel"/>
</dbReference>
<feature type="compositionally biased region" description="Basic and acidic residues" evidence="1">
    <location>
        <begin position="7"/>
        <end position="27"/>
    </location>
</feature>
<dbReference type="Proteomes" id="UP000765509">
    <property type="component" value="Unassembled WGS sequence"/>
</dbReference>
<dbReference type="InterPro" id="IPR043502">
    <property type="entry name" value="DNA/RNA_pol_sf"/>
</dbReference>
<accession>A0A9Q3DM53</accession>
<protein>
    <submittedName>
        <fullName evidence="2">Uncharacterized protein</fullName>
    </submittedName>
</protein>
<feature type="compositionally biased region" description="Basic and acidic residues" evidence="1">
    <location>
        <begin position="43"/>
        <end position="56"/>
    </location>
</feature>
<dbReference type="AlphaFoldDB" id="A0A9Q3DM53"/>
<gene>
    <name evidence="2" type="ORF">O181_045665</name>
</gene>
<sequence>MYITLELDTRYHERQKEKSHHQEKNPEVSKSYSSHFKISSNSDQKKKNNFQKRDQPHSSLLNKDFKLMNSEKERRIKEGLCSYCVVGEDEEPDEVKTVMKVVPSAYHQYLDVFSKVKAEKLPSCCACDNYIELEGYLAPVGMIYCLSNQESDTLMAYISENLEKGFIWPCSSSTGAPVLFVKKKDGGLR</sequence>
<dbReference type="Gene3D" id="3.10.10.10">
    <property type="entry name" value="HIV Type 1 Reverse Transcriptase, subunit A, domain 1"/>
    <property type="match status" value="1"/>
</dbReference>
<evidence type="ECO:0000256" key="1">
    <source>
        <dbReference type="SAM" id="MobiDB-lite"/>
    </source>
</evidence>
<keyword evidence="3" id="KW-1185">Reference proteome</keyword>
<reference evidence="2" key="1">
    <citation type="submission" date="2021-03" db="EMBL/GenBank/DDBJ databases">
        <title>Draft genome sequence of rust myrtle Austropuccinia psidii MF-1, a brazilian biotype.</title>
        <authorList>
            <person name="Quecine M.C."/>
            <person name="Pachon D.M.R."/>
            <person name="Bonatelli M.L."/>
            <person name="Correr F.H."/>
            <person name="Franceschini L.M."/>
            <person name="Leite T.F."/>
            <person name="Margarido G.R.A."/>
            <person name="Almeida C.A."/>
            <person name="Ferrarezi J.A."/>
            <person name="Labate C.A."/>
        </authorList>
    </citation>
    <scope>NUCLEOTIDE SEQUENCE</scope>
    <source>
        <strain evidence="2">MF-1</strain>
    </source>
</reference>
<dbReference type="PANTHER" id="PTHR15503:SF22">
    <property type="entry name" value="TRANSPOSON TY3-I GAG POLYPROTEIN"/>
    <property type="match status" value="1"/>
</dbReference>
<dbReference type="SUPFAM" id="SSF56672">
    <property type="entry name" value="DNA/RNA polymerases"/>
    <property type="match status" value="1"/>
</dbReference>
<name>A0A9Q3DM53_9BASI</name>
<feature type="region of interest" description="Disordered" evidence="1">
    <location>
        <begin position="1"/>
        <end position="56"/>
    </location>
</feature>